<dbReference type="AlphaFoldDB" id="A0A9P6AER0"/>
<name>A0A9P6AER0_9AGAM</name>
<comment type="caution">
    <text evidence="1">The sequence shown here is derived from an EMBL/GenBank/DDBJ whole genome shotgun (WGS) entry which is preliminary data.</text>
</comment>
<proteinExistence type="predicted"/>
<dbReference type="SUPFAM" id="SSF56235">
    <property type="entry name" value="N-terminal nucleophile aminohydrolases (Ntn hydrolases)"/>
    <property type="match status" value="1"/>
</dbReference>
<dbReference type="EMBL" id="MU129216">
    <property type="protein sequence ID" value="KAF9504522.1"/>
    <property type="molecule type" value="Genomic_DNA"/>
</dbReference>
<protein>
    <submittedName>
        <fullName evidence="1">Uncharacterized protein</fullName>
    </submittedName>
</protein>
<accession>A0A9P6AER0</accession>
<dbReference type="OrthoDB" id="431557at2759"/>
<sequence>MGVLEKDGVILAVEKKVTGKLSDVSIAKEGGYGCSGENIFLLNNNVVAGVAAAQSHVFSFNEDILIEQLAQWLCDLKQGYTQYGKATCINVNNLKQECKDSLSMEEAITLMINIMSKTMDSTTLSIRKLEFLILTLGPMTKQLLAKIYK</sequence>
<reference evidence="1" key="1">
    <citation type="journal article" date="2020" name="Nat. Commun.">
        <title>Large-scale genome sequencing of mycorrhizal fungi provides insights into the early evolution of symbiotic traits.</title>
        <authorList>
            <person name="Miyauchi S."/>
            <person name="Kiss E."/>
            <person name="Kuo A."/>
            <person name="Drula E."/>
            <person name="Kohler A."/>
            <person name="Sanchez-Garcia M."/>
            <person name="Morin E."/>
            <person name="Andreopoulos B."/>
            <person name="Barry K.W."/>
            <person name="Bonito G."/>
            <person name="Buee M."/>
            <person name="Carver A."/>
            <person name="Chen C."/>
            <person name="Cichocki N."/>
            <person name="Clum A."/>
            <person name="Culley D."/>
            <person name="Crous P.W."/>
            <person name="Fauchery L."/>
            <person name="Girlanda M."/>
            <person name="Hayes R.D."/>
            <person name="Keri Z."/>
            <person name="LaButti K."/>
            <person name="Lipzen A."/>
            <person name="Lombard V."/>
            <person name="Magnuson J."/>
            <person name="Maillard F."/>
            <person name="Murat C."/>
            <person name="Nolan M."/>
            <person name="Ohm R.A."/>
            <person name="Pangilinan J."/>
            <person name="Pereira M.F."/>
            <person name="Perotto S."/>
            <person name="Peter M."/>
            <person name="Pfister S."/>
            <person name="Riley R."/>
            <person name="Sitrit Y."/>
            <person name="Stielow J.B."/>
            <person name="Szollosi G."/>
            <person name="Zifcakova L."/>
            <person name="Stursova M."/>
            <person name="Spatafora J.W."/>
            <person name="Tedersoo L."/>
            <person name="Vaario L.M."/>
            <person name="Yamada A."/>
            <person name="Yan M."/>
            <person name="Wang P."/>
            <person name="Xu J."/>
            <person name="Bruns T."/>
            <person name="Baldrian P."/>
            <person name="Vilgalys R."/>
            <person name="Dunand C."/>
            <person name="Henrissat B."/>
            <person name="Grigoriev I.V."/>
            <person name="Hibbett D."/>
            <person name="Nagy L.G."/>
            <person name="Martin F.M."/>
        </authorList>
    </citation>
    <scope>NUCLEOTIDE SEQUENCE</scope>
    <source>
        <strain evidence="1">UP504</strain>
    </source>
</reference>
<dbReference type="InterPro" id="IPR029055">
    <property type="entry name" value="Ntn_hydrolases_N"/>
</dbReference>
<dbReference type="Proteomes" id="UP000886523">
    <property type="component" value="Unassembled WGS sequence"/>
</dbReference>
<dbReference type="Gene3D" id="3.60.20.10">
    <property type="entry name" value="Glutamine Phosphoribosylpyrophosphate, subunit 1, domain 1"/>
    <property type="match status" value="1"/>
</dbReference>
<gene>
    <name evidence="1" type="ORF">BS47DRAFT_1374379</name>
</gene>
<evidence type="ECO:0000313" key="2">
    <source>
        <dbReference type="Proteomes" id="UP000886523"/>
    </source>
</evidence>
<organism evidence="1 2">
    <name type="scientific">Hydnum rufescens UP504</name>
    <dbReference type="NCBI Taxonomy" id="1448309"/>
    <lineage>
        <taxon>Eukaryota</taxon>
        <taxon>Fungi</taxon>
        <taxon>Dikarya</taxon>
        <taxon>Basidiomycota</taxon>
        <taxon>Agaricomycotina</taxon>
        <taxon>Agaricomycetes</taxon>
        <taxon>Cantharellales</taxon>
        <taxon>Hydnaceae</taxon>
        <taxon>Hydnum</taxon>
    </lineage>
</organism>
<keyword evidence="2" id="KW-1185">Reference proteome</keyword>
<evidence type="ECO:0000313" key="1">
    <source>
        <dbReference type="EMBL" id="KAF9504522.1"/>
    </source>
</evidence>